<keyword evidence="1" id="KW-0732">Signal</keyword>
<evidence type="ECO:0008006" key="4">
    <source>
        <dbReference type="Google" id="ProtNLM"/>
    </source>
</evidence>
<sequence>MLPRAAKALLMFGPSYLLVLYDGGSLVDCCHMMYSYIVCCMSESMFSAYTKKNYFPLYSFIISISCIPPNL</sequence>
<feature type="chain" id="PRO_5042916729" description="Secreted protein" evidence="1">
    <location>
        <begin position="18"/>
        <end position="71"/>
    </location>
</feature>
<proteinExistence type="predicted"/>
<evidence type="ECO:0000256" key="1">
    <source>
        <dbReference type="SAM" id="SignalP"/>
    </source>
</evidence>
<evidence type="ECO:0000313" key="3">
    <source>
        <dbReference type="Proteomes" id="UP001374584"/>
    </source>
</evidence>
<gene>
    <name evidence="2" type="ORF">VNO80_28955</name>
</gene>
<evidence type="ECO:0000313" key="2">
    <source>
        <dbReference type="EMBL" id="KAK7332207.1"/>
    </source>
</evidence>
<feature type="signal peptide" evidence="1">
    <location>
        <begin position="1"/>
        <end position="17"/>
    </location>
</feature>
<keyword evidence="3" id="KW-1185">Reference proteome</keyword>
<reference evidence="2 3" key="1">
    <citation type="submission" date="2024-01" db="EMBL/GenBank/DDBJ databases">
        <title>The genomes of 5 underutilized Papilionoideae crops provide insights into root nodulation and disease resistanc.</title>
        <authorList>
            <person name="Jiang F."/>
        </authorList>
    </citation>
    <scope>NUCLEOTIDE SEQUENCE [LARGE SCALE GENOMIC DNA]</scope>
    <source>
        <strain evidence="2">JINMINGXINNONG_FW02</strain>
        <tissue evidence="2">Leaves</tissue>
    </source>
</reference>
<organism evidence="2 3">
    <name type="scientific">Phaseolus coccineus</name>
    <name type="common">Scarlet runner bean</name>
    <name type="synonym">Phaseolus multiflorus</name>
    <dbReference type="NCBI Taxonomy" id="3886"/>
    <lineage>
        <taxon>Eukaryota</taxon>
        <taxon>Viridiplantae</taxon>
        <taxon>Streptophyta</taxon>
        <taxon>Embryophyta</taxon>
        <taxon>Tracheophyta</taxon>
        <taxon>Spermatophyta</taxon>
        <taxon>Magnoliopsida</taxon>
        <taxon>eudicotyledons</taxon>
        <taxon>Gunneridae</taxon>
        <taxon>Pentapetalae</taxon>
        <taxon>rosids</taxon>
        <taxon>fabids</taxon>
        <taxon>Fabales</taxon>
        <taxon>Fabaceae</taxon>
        <taxon>Papilionoideae</taxon>
        <taxon>50 kb inversion clade</taxon>
        <taxon>NPAAA clade</taxon>
        <taxon>indigoferoid/millettioid clade</taxon>
        <taxon>Phaseoleae</taxon>
        <taxon>Phaseolus</taxon>
    </lineage>
</organism>
<dbReference type="AlphaFoldDB" id="A0AAN9QEH1"/>
<protein>
    <recommendedName>
        <fullName evidence="4">Secreted protein</fullName>
    </recommendedName>
</protein>
<dbReference type="EMBL" id="JAYMYR010000011">
    <property type="protein sequence ID" value="KAK7332207.1"/>
    <property type="molecule type" value="Genomic_DNA"/>
</dbReference>
<name>A0AAN9QEH1_PHACN</name>
<dbReference type="Proteomes" id="UP001374584">
    <property type="component" value="Unassembled WGS sequence"/>
</dbReference>
<comment type="caution">
    <text evidence="2">The sequence shown here is derived from an EMBL/GenBank/DDBJ whole genome shotgun (WGS) entry which is preliminary data.</text>
</comment>
<accession>A0AAN9QEH1</accession>